<dbReference type="InterPro" id="IPR015947">
    <property type="entry name" value="PUA-like_sf"/>
</dbReference>
<evidence type="ECO:0000313" key="3">
    <source>
        <dbReference type="Proteomes" id="UP000198688"/>
    </source>
</evidence>
<dbReference type="Gene3D" id="2.30.130.30">
    <property type="entry name" value="Hypothetical protein"/>
    <property type="match status" value="1"/>
</dbReference>
<dbReference type="OrthoDB" id="9764897at2"/>
<dbReference type="Pfam" id="PF04266">
    <property type="entry name" value="ASCH"/>
    <property type="match status" value="1"/>
</dbReference>
<evidence type="ECO:0000259" key="1">
    <source>
        <dbReference type="SMART" id="SM01022"/>
    </source>
</evidence>
<organism evidence="2 3">
    <name type="scientific">Actinoplanes derwentensis</name>
    <dbReference type="NCBI Taxonomy" id="113562"/>
    <lineage>
        <taxon>Bacteria</taxon>
        <taxon>Bacillati</taxon>
        <taxon>Actinomycetota</taxon>
        <taxon>Actinomycetes</taxon>
        <taxon>Micromonosporales</taxon>
        <taxon>Micromonosporaceae</taxon>
        <taxon>Actinoplanes</taxon>
    </lineage>
</organism>
<dbReference type="Proteomes" id="UP000198688">
    <property type="component" value="Chromosome I"/>
</dbReference>
<dbReference type="STRING" id="113562.SAMN04489716_7011"/>
<dbReference type="SMART" id="SM01022">
    <property type="entry name" value="ASCH"/>
    <property type="match status" value="1"/>
</dbReference>
<sequence>MKQRPADLAELPRAREMAVYRKYFDLIAAGQKTIEVRVAYPKHHDLAAGHLLRFTCRNDEVLTRIVRVGRYANFDEMFDNEAAVSVNPTASREDQLADIRDIYLAEKEQLGVLAIEIELVTA</sequence>
<dbReference type="SUPFAM" id="SSF88697">
    <property type="entry name" value="PUA domain-like"/>
    <property type="match status" value="1"/>
</dbReference>
<dbReference type="InterPro" id="IPR007374">
    <property type="entry name" value="ASCH_domain"/>
</dbReference>
<evidence type="ECO:0000313" key="2">
    <source>
        <dbReference type="EMBL" id="SDT74532.1"/>
    </source>
</evidence>
<accession>A0A1H2CWE6</accession>
<dbReference type="RefSeq" id="WP_092550960.1">
    <property type="nucleotide sequence ID" value="NZ_BOMJ01000003.1"/>
</dbReference>
<feature type="domain" description="ASCH" evidence="1">
    <location>
        <begin position="17"/>
        <end position="121"/>
    </location>
</feature>
<protein>
    <submittedName>
        <fullName evidence="2">ASC-1 homology (ASCH) domain-containing protein</fullName>
    </submittedName>
</protein>
<proteinExistence type="predicted"/>
<dbReference type="AlphaFoldDB" id="A0A1H2CWE6"/>
<keyword evidence="3" id="KW-1185">Reference proteome</keyword>
<name>A0A1H2CWE6_9ACTN</name>
<gene>
    <name evidence="2" type="ORF">SAMN04489716_7011</name>
</gene>
<dbReference type="EMBL" id="LT629758">
    <property type="protein sequence ID" value="SDT74532.1"/>
    <property type="molecule type" value="Genomic_DNA"/>
</dbReference>
<reference evidence="2 3" key="1">
    <citation type="submission" date="2016-10" db="EMBL/GenBank/DDBJ databases">
        <authorList>
            <person name="de Groot N.N."/>
        </authorList>
    </citation>
    <scope>NUCLEOTIDE SEQUENCE [LARGE SCALE GENOMIC DNA]</scope>
    <source>
        <strain evidence="2 3">DSM 43941</strain>
    </source>
</reference>